<feature type="non-terminal residue" evidence="5">
    <location>
        <position position="1"/>
    </location>
</feature>
<sequence length="419" mass="46845">GTTSWSISGITLSNGDNIITITARDRANNTNSDTITVSIPQTTMDATALYNFNEESGTIATDSSGNGNNGTIYGASWTTGRSGDGLSFDGANDYVNLGDPLSLQPNTVSVSVWFKTTDSNGIILRKRPYGYGLEVRSSGRISFWIYNSAATLFRAISPIAYNDNAWHHAVGVYDGSRVRLYIDSVQVASASAGTICYTAGGIAIGRDGNFNGSYFSGLVDELGIYNRALSNFAISESFTRDDLLMHIGALKKEAGRDFRLVTISIPKPQEPVNENTFRFSLDRERLRQAYRREGRYLLRSNMQATAPETVWENYLLLTRIEQAFKDLKGSLSVRPLWHQLERRIEAHIFVSFLAFCLHTTLRNLARGRAGGLTSEAILEKLSGIQMIDVHLPTTDDRHIVMSRYTCWRRTFYFFWHNWD</sequence>
<dbReference type="SMART" id="SM00282">
    <property type="entry name" value="LamG"/>
    <property type="match status" value="1"/>
</dbReference>
<dbReference type="SMART" id="SM00560">
    <property type="entry name" value="LamGL"/>
    <property type="match status" value="1"/>
</dbReference>
<dbReference type="InterPro" id="IPR013320">
    <property type="entry name" value="ConA-like_dom_sf"/>
</dbReference>
<evidence type="ECO:0000256" key="2">
    <source>
        <dbReference type="ARBA" id="ARBA00023157"/>
    </source>
</evidence>
<dbReference type="PATRIC" id="fig|380242.3.peg.3623"/>
<name>A0A0M2UR80_9BACT</name>
<dbReference type="Proteomes" id="UP000034954">
    <property type="component" value="Unassembled WGS sequence"/>
</dbReference>
<dbReference type="InterPro" id="IPR012337">
    <property type="entry name" value="RNaseH-like_sf"/>
</dbReference>
<dbReference type="AlphaFoldDB" id="A0A0M2UR80"/>
<dbReference type="Pfam" id="PF13385">
    <property type="entry name" value="Laminin_G_3"/>
    <property type="match status" value="1"/>
</dbReference>
<dbReference type="PANTHER" id="PTHR47635">
    <property type="entry name" value="CUB DOMAIN-CONTAINING PROTEIN"/>
    <property type="match status" value="1"/>
</dbReference>
<dbReference type="Gene3D" id="2.60.40.10">
    <property type="entry name" value="Immunoglobulins"/>
    <property type="match status" value="1"/>
</dbReference>
<evidence type="ECO:0000256" key="1">
    <source>
        <dbReference type="ARBA" id="ARBA00022729"/>
    </source>
</evidence>
<evidence type="ECO:0000259" key="3">
    <source>
        <dbReference type="SMART" id="SM00282"/>
    </source>
</evidence>
<keyword evidence="1" id="KW-0732">Signal</keyword>
<dbReference type="CDD" id="cd00110">
    <property type="entry name" value="LamG"/>
    <property type="match status" value="1"/>
</dbReference>
<evidence type="ECO:0008006" key="7">
    <source>
        <dbReference type="Google" id="ProtNLM"/>
    </source>
</evidence>
<dbReference type="InterPro" id="IPR013783">
    <property type="entry name" value="Ig-like_fold"/>
</dbReference>
<reference evidence="5 6" key="1">
    <citation type="journal article" date="2013" name="BMC Microbiol.">
        <title>Identification of the type II cytochrome c maturation pathway in anammox bacteria by comparative genomics.</title>
        <authorList>
            <person name="Ferousi C."/>
            <person name="Speth D.R."/>
            <person name="Reimann J."/>
            <person name="Op den Camp H.J."/>
            <person name="Allen J.W."/>
            <person name="Keltjens J.T."/>
            <person name="Jetten M.S."/>
        </authorList>
    </citation>
    <scope>NUCLEOTIDE SEQUENCE [LARGE SCALE GENOMIC DNA]</scope>
    <source>
        <strain evidence="5">RU1</strain>
    </source>
</reference>
<feature type="domain" description="Laminin G" evidence="3">
    <location>
        <begin position="106"/>
        <end position="227"/>
    </location>
</feature>
<dbReference type="SUPFAM" id="SSF53098">
    <property type="entry name" value="Ribonuclease H-like"/>
    <property type="match status" value="1"/>
</dbReference>
<evidence type="ECO:0000313" key="6">
    <source>
        <dbReference type="Proteomes" id="UP000034954"/>
    </source>
</evidence>
<dbReference type="EMBL" id="LAQJ01000274">
    <property type="protein sequence ID" value="KKO18377.1"/>
    <property type="molecule type" value="Genomic_DNA"/>
</dbReference>
<dbReference type="SUPFAM" id="SSF49899">
    <property type="entry name" value="Concanavalin A-like lectins/glucanases"/>
    <property type="match status" value="1"/>
</dbReference>
<accession>A0A0M2UR80</accession>
<proteinExistence type="predicted"/>
<evidence type="ECO:0000313" key="5">
    <source>
        <dbReference type="EMBL" id="KKO18377.1"/>
    </source>
</evidence>
<keyword evidence="2" id="KW-1015">Disulfide bond</keyword>
<gene>
    <name evidence="5" type="ORF">BROFUL_02927</name>
</gene>
<protein>
    <recommendedName>
        <fullName evidence="7">LamG-like jellyroll fold domain-containing protein</fullName>
    </recommendedName>
</protein>
<dbReference type="InterPro" id="IPR006558">
    <property type="entry name" value="LamG-like"/>
</dbReference>
<evidence type="ECO:0000259" key="4">
    <source>
        <dbReference type="SMART" id="SM00560"/>
    </source>
</evidence>
<dbReference type="PANTHER" id="PTHR47635:SF2">
    <property type="entry name" value="LAMG-LIKE JELLYROLL FOLD DOMAIN-CONTAINING PROTEIN"/>
    <property type="match status" value="1"/>
</dbReference>
<dbReference type="Gene3D" id="2.60.120.200">
    <property type="match status" value="1"/>
</dbReference>
<comment type="caution">
    <text evidence="5">The sequence shown here is derived from an EMBL/GenBank/DDBJ whole genome shotgun (WGS) entry which is preliminary data.</text>
</comment>
<organism evidence="5 6">
    <name type="scientific">Candidatus Brocadia fulgida</name>
    <dbReference type="NCBI Taxonomy" id="380242"/>
    <lineage>
        <taxon>Bacteria</taxon>
        <taxon>Pseudomonadati</taxon>
        <taxon>Planctomycetota</taxon>
        <taxon>Candidatus Brocadiia</taxon>
        <taxon>Candidatus Brocadiales</taxon>
        <taxon>Candidatus Brocadiaceae</taxon>
        <taxon>Candidatus Brocadia</taxon>
    </lineage>
</organism>
<dbReference type="InterPro" id="IPR001791">
    <property type="entry name" value="Laminin_G"/>
</dbReference>
<keyword evidence="6" id="KW-1185">Reference proteome</keyword>
<feature type="domain" description="LamG-like jellyroll fold" evidence="4">
    <location>
        <begin position="106"/>
        <end position="232"/>
    </location>
</feature>